<dbReference type="GO" id="GO:0009507">
    <property type="term" value="C:chloroplast"/>
    <property type="evidence" value="ECO:0007669"/>
    <property type="project" value="TreeGrafter"/>
</dbReference>
<proteinExistence type="predicted"/>
<dbReference type="CDD" id="cd00158">
    <property type="entry name" value="RHOD"/>
    <property type="match status" value="1"/>
</dbReference>
<keyword evidence="3" id="KW-1185">Reference proteome</keyword>
<dbReference type="PANTHER" id="PTHR44920">
    <property type="entry name" value="RHODANESE-LIKE DOMAIN-CONTAINING PROTEIN 14, CHLOROPLASTIC-RELATED"/>
    <property type="match status" value="1"/>
</dbReference>
<comment type="caution">
    <text evidence="2">The sequence shown here is derived from an EMBL/GenBank/DDBJ whole genome shotgun (WGS) entry which is preliminary data.</text>
</comment>
<dbReference type="AlphaFoldDB" id="A0A8T2UW43"/>
<dbReference type="Proteomes" id="UP000825935">
    <property type="component" value="Chromosome 5"/>
</dbReference>
<reference evidence="2" key="1">
    <citation type="submission" date="2021-08" db="EMBL/GenBank/DDBJ databases">
        <title>WGS assembly of Ceratopteris richardii.</title>
        <authorList>
            <person name="Marchant D.B."/>
            <person name="Chen G."/>
            <person name="Jenkins J."/>
            <person name="Shu S."/>
            <person name="Leebens-Mack J."/>
            <person name="Grimwood J."/>
            <person name="Schmutz J."/>
            <person name="Soltis P."/>
            <person name="Soltis D."/>
            <person name="Chen Z.-H."/>
        </authorList>
    </citation>
    <scope>NUCLEOTIDE SEQUENCE</scope>
    <source>
        <strain evidence="2">Whitten #5841</strain>
        <tissue evidence="2">Leaf</tissue>
    </source>
</reference>
<dbReference type="SUPFAM" id="SSF52821">
    <property type="entry name" value="Rhodanese/Cell cycle control phosphatase"/>
    <property type="match status" value="1"/>
</dbReference>
<sequence>MPSRSSCRLCVINMVDVQQEDEKNTKDERFRSLQIVTIRGWLYNKFIKDYTMKAKLGKFKFDVASRDSFVDSLLNDAFRYTAWIEIHRKLTKRNLESISCKEIYELVKSNKGVIIDVREPDGFAKVHVENAKSDPLFGEIQGNDVKGNLSRLGYAMIIDFASTVLELQEVCFSNISQLKDALNQWIHPDLPSVGTDT</sequence>
<organism evidence="2 3">
    <name type="scientific">Ceratopteris richardii</name>
    <name type="common">Triangle waterfern</name>
    <dbReference type="NCBI Taxonomy" id="49495"/>
    <lineage>
        <taxon>Eukaryota</taxon>
        <taxon>Viridiplantae</taxon>
        <taxon>Streptophyta</taxon>
        <taxon>Embryophyta</taxon>
        <taxon>Tracheophyta</taxon>
        <taxon>Polypodiopsida</taxon>
        <taxon>Polypodiidae</taxon>
        <taxon>Polypodiales</taxon>
        <taxon>Pteridineae</taxon>
        <taxon>Pteridaceae</taxon>
        <taxon>Parkerioideae</taxon>
        <taxon>Ceratopteris</taxon>
    </lineage>
</organism>
<dbReference type="Gene3D" id="3.40.250.10">
    <property type="entry name" value="Rhodanese-like domain"/>
    <property type="match status" value="1"/>
</dbReference>
<accession>A0A8T2UW43</accession>
<dbReference type="PROSITE" id="PS50206">
    <property type="entry name" value="RHODANESE_3"/>
    <property type="match status" value="1"/>
</dbReference>
<dbReference type="OrthoDB" id="496335at2759"/>
<dbReference type="EMBL" id="CM035410">
    <property type="protein sequence ID" value="KAH7436309.1"/>
    <property type="molecule type" value="Genomic_DNA"/>
</dbReference>
<dbReference type="InterPro" id="IPR001763">
    <property type="entry name" value="Rhodanese-like_dom"/>
</dbReference>
<dbReference type="InterPro" id="IPR036873">
    <property type="entry name" value="Rhodanese-like_dom_sf"/>
</dbReference>
<dbReference type="InterPro" id="IPR043186">
    <property type="entry name" value="Str14"/>
</dbReference>
<feature type="domain" description="Rhodanese" evidence="1">
    <location>
        <begin position="108"/>
        <end position="131"/>
    </location>
</feature>
<dbReference type="PANTHER" id="PTHR44920:SF2">
    <property type="entry name" value="RHODANESE DOMAIN-CONTAINING PROTEIN"/>
    <property type="match status" value="1"/>
</dbReference>
<protein>
    <recommendedName>
        <fullName evidence="1">Rhodanese domain-containing protein</fullName>
    </recommendedName>
</protein>
<gene>
    <name evidence="2" type="ORF">KP509_05G012800</name>
</gene>
<evidence type="ECO:0000259" key="1">
    <source>
        <dbReference type="PROSITE" id="PS50206"/>
    </source>
</evidence>
<evidence type="ECO:0000313" key="2">
    <source>
        <dbReference type="EMBL" id="KAH7436309.1"/>
    </source>
</evidence>
<evidence type="ECO:0000313" key="3">
    <source>
        <dbReference type="Proteomes" id="UP000825935"/>
    </source>
</evidence>
<name>A0A8T2UW43_CERRI</name>